<protein>
    <submittedName>
        <fullName evidence="7">NINE protein</fullName>
    </submittedName>
</protein>
<evidence type="ECO:0000313" key="7">
    <source>
        <dbReference type="EMBL" id="MCS2794889.1"/>
    </source>
</evidence>
<dbReference type="GO" id="GO:0016020">
    <property type="term" value="C:membrane"/>
    <property type="evidence" value="ECO:0007669"/>
    <property type="project" value="UniProtKB-SubCell"/>
</dbReference>
<keyword evidence="3 5" id="KW-1133">Transmembrane helix</keyword>
<keyword evidence="4 5" id="KW-0472">Membrane</keyword>
<proteinExistence type="predicted"/>
<evidence type="ECO:0000256" key="4">
    <source>
        <dbReference type="ARBA" id="ARBA00023136"/>
    </source>
</evidence>
<dbReference type="InterPro" id="IPR007829">
    <property type="entry name" value="TM2"/>
</dbReference>
<evidence type="ECO:0000256" key="3">
    <source>
        <dbReference type="ARBA" id="ARBA00022989"/>
    </source>
</evidence>
<evidence type="ECO:0000313" key="8">
    <source>
        <dbReference type="Proteomes" id="UP001204548"/>
    </source>
</evidence>
<feature type="domain" description="TM2" evidence="6">
    <location>
        <begin position="85"/>
        <end position="135"/>
    </location>
</feature>
<gene>
    <name evidence="7" type="ORF">NXW97_23355</name>
</gene>
<dbReference type="AlphaFoldDB" id="A0AAW5P1T3"/>
<comment type="caution">
    <text evidence="7">The sequence shown here is derived from an EMBL/GenBank/DDBJ whole genome shotgun (WGS) entry which is preliminary data.</text>
</comment>
<accession>A0AAW5P1T3</accession>
<dbReference type="PANTHER" id="PTHR21016">
    <property type="entry name" value="BETA-AMYLOID BINDING PROTEIN-RELATED"/>
    <property type="match status" value="1"/>
</dbReference>
<feature type="transmembrane region" description="Helical" evidence="5">
    <location>
        <begin position="89"/>
        <end position="108"/>
    </location>
</feature>
<dbReference type="PANTHER" id="PTHR21016:SF25">
    <property type="entry name" value="TM2 DOMAIN-CONTAINING PROTEIN DDB_G0277895-RELATED"/>
    <property type="match status" value="1"/>
</dbReference>
<dbReference type="RefSeq" id="WP_010539213.1">
    <property type="nucleotide sequence ID" value="NZ_CAJTBQ010000016.1"/>
</dbReference>
<sequence>MQEEIKCPQCGGNKFSDRGNNTYKCMYCGTTFNVKKPDEPKHTNYSELESAAPKVTVNVNVGPNPQQPVQQQSVQQGYYPQHISSKSKATAAILAIFLGGLGVHHFYLGKTGLGILYLIFCWTWIPAMIGLIEGIMYLCMSDESFNQKYH</sequence>
<dbReference type="InterPro" id="IPR050932">
    <property type="entry name" value="TM2D1-3-like"/>
</dbReference>
<evidence type="ECO:0000259" key="6">
    <source>
        <dbReference type="Pfam" id="PF05154"/>
    </source>
</evidence>
<dbReference type="Proteomes" id="UP001204548">
    <property type="component" value="Unassembled WGS sequence"/>
</dbReference>
<reference evidence="7" key="1">
    <citation type="submission" date="2022-08" db="EMBL/GenBank/DDBJ databases">
        <title>Genome Sequencing of Bacteroides fragilis Group Isolates with Nanopore Technology.</title>
        <authorList>
            <person name="Tisza M.J."/>
            <person name="Smith D."/>
            <person name="Dekker J.P."/>
        </authorList>
    </citation>
    <scope>NUCLEOTIDE SEQUENCE</scope>
    <source>
        <strain evidence="7">BFG-351</strain>
    </source>
</reference>
<feature type="transmembrane region" description="Helical" evidence="5">
    <location>
        <begin position="114"/>
        <end position="140"/>
    </location>
</feature>
<name>A0AAW5P1T3_9BACE</name>
<dbReference type="EMBL" id="JANUTS010000001">
    <property type="protein sequence ID" value="MCS2794889.1"/>
    <property type="molecule type" value="Genomic_DNA"/>
</dbReference>
<organism evidence="7 8">
    <name type="scientific">Bacteroides faecis</name>
    <dbReference type="NCBI Taxonomy" id="674529"/>
    <lineage>
        <taxon>Bacteria</taxon>
        <taxon>Pseudomonadati</taxon>
        <taxon>Bacteroidota</taxon>
        <taxon>Bacteroidia</taxon>
        <taxon>Bacteroidales</taxon>
        <taxon>Bacteroidaceae</taxon>
        <taxon>Bacteroides</taxon>
    </lineage>
</organism>
<keyword evidence="2 5" id="KW-0812">Transmembrane</keyword>
<comment type="subcellular location">
    <subcellularLocation>
        <location evidence="1">Membrane</location>
        <topology evidence="1">Multi-pass membrane protein</topology>
    </subcellularLocation>
</comment>
<evidence type="ECO:0000256" key="1">
    <source>
        <dbReference type="ARBA" id="ARBA00004141"/>
    </source>
</evidence>
<dbReference type="Pfam" id="PF05154">
    <property type="entry name" value="TM2"/>
    <property type="match status" value="1"/>
</dbReference>
<evidence type="ECO:0000256" key="5">
    <source>
        <dbReference type="SAM" id="Phobius"/>
    </source>
</evidence>
<evidence type="ECO:0000256" key="2">
    <source>
        <dbReference type="ARBA" id="ARBA00022692"/>
    </source>
</evidence>
<dbReference type="Gene3D" id="3.90.820.10">
    <property type="entry name" value="Structural Genomics, Unknown Function 30-nov-00 1gh9 Mol_id"/>
    <property type="match status" value="1"/>
</dbReference>